<keyword evidence="12" id="KW-1185">Reference proteome</keyword>
<dbReference type="AlphaFoldDB" id="A0A9Q3SX91"/>
<evidence type="ECO:0000313" key="13">
    <source>
        <dbReference type="Proteomes" id="UP000752647"/>
    </source>
</evidence>
<keyword evidence="3 8" id="KW-0479">Metal-binding</keyword>
<evidence type="ECO:0000256" key="8">
    <source>
        <dbReference type="HAMAP-Rule" id="MF_00101"/>
    </source>
</evidence>
<dbReference type="NCBIfam" id="TIGR00556">
    <property type="entry name" value="pantethn_trn"/>
    <property type="match status" value="1"/>
</dbReference>
<dbReference type="GO" id="GO:0006633">
    <property type="term" value="P:fatty acid biosynthetic process"/>
    <property type="evidence" value="ECO:0007669"/>
    <property type="project" value="UniProtKB-UniRule"/>
</dbReference>
<proteinExistence type="inferred from homology"/>
<keyword evidence="7 8" id="KW-0275">Fatty acid biosynthesis</keyword>
<evidence type="ECO:0000256" key="5">
    <source>
        <dbReference type="ARBA" id="ARBA00022842"/>
    </source>
</evidence>
<dbReference type="Proteomes" id="UP000752647">
    <property type="component" value="Unassembled WGS sequence"/>
</dbReference>
<dbReference type="GeneID" id="34301328"/>
<protein>
    <recommendedName>
        <fullName evidence="8">Holo-[acyl-carrier-protein] synthase</fullName>
        <shortName evidence="8">Holo-ACP synthase</shortName>
        <ecNumber evidence="8">2.7.8.7</ecNumber>
    </recommendedName>
    <alternativeName>
        <fullName evidence="8">4'-phosphopantetheinyl transferase AcpS</fullName>
    </alternativeName>
</protein>
<dbReference type="NCBIfam" id="TIGR00516">
    <property type="entry name" value="acpS"/>
    <property type="match status" value="1"/>
</dbReference>
<dbReference type="RefSeq" id="WP_010383530.1">
    <property type="nucleotide sequence ID" value="NZ_BPKT01000005.1"/>
</dbReference>
<organism evidence="11 13">
    <name type="scientific">Leuconostoc gasicomitatum</name>
    <dbReference type="NCBI Taxonomy" id="115778"/>
    <lineage>
        <taxon>Bacteria</taxon>
        <taxon>Bacillati</taxon>
        <taxon>Bacillota</taxon>
        <taxon>Bacilli</taxon>
        <taxon>Lactobacillales</taxon>
        <taxon>Lactobacillaceae</taxon>
        <taxon>Leuconostoc</taxon>
        <taxon>Leuconostoc gelidum group</taxon>
    </lineage>
</organism>
<dbReference type="HAMAP" id="MF_00101">
    <property type="entry name" value="AcpS"/>
    <property type="match status" value="1"/>
</dbReference>
<comment type="similarity">
    <text evidence="8">Belongs to the P-Pant transferase superfamily. AcpS family.</text>
</comment>
<comment type="cofactor">
    <cofactor evidence="8">
        <name>Mg(2+)</name>
        <dbReference type="ChEBI" id="CHEBI:18420"/>
    </cofactor>
</comment>
<keyword evidence="4 8" id="KW-0276">Fatty acid metabolism</keyword>
<dbReference type="GO" id="GO:0005737">
    <property type="term" value="C:cytoplasm"/>
    <property type="evidence" value="ECO:0007669"/>
    <property type="project" value="UniProtKB-SubCell"/>
</dbReference>
<feature type="binding site" evidence="8">
    <location>
        <position position="8"/>
    </location>
    <ligand>
        <name>Mg(2+)</name>
        <dbReference type="ChEBI" id="CHEBI:18420"/>
    </ligand>
</feature>
<keyword evidence="8" id="KW-0963">Cytoplasm</keyword>
<evidence type="ECO:0000256" key="4">
    <source>
        <dbReference type="ARBA" id="ARBA00022832"/>
    </source>
</evidence>
<dbReference type="GO" id="GO:0008897">
    <property type="term" value="F:holo-[acyl-carrier-protein] synthase activity"/>
    <property type="evidence" value="ECO:0007669"/>
    <property type="project" value="UniProtKB-UniRule"/>
</dbReference>
<dbReference type="InterPro" id="IPR002582">
    <property type="entry name" value="ACPS"/>
</dbReference>
<sequence>MIIGIGNDTESISRVEAIVERQNNFITTILTETERSQAAKRKGKHYNEFIAGRFSAKEAFSKATGYGIGEKVHWHDIEILNAPNGRPIMRVKKFLYKTHVAITHSGDRVNTVVIIERLTMWERISLKIFPKHGVL</sequence>
<dbReference type="InterPro" id="IPR008278">
    <property type="entry name" value="4-PPantetheinyl_Trfase_dom"/>
</dbReference>
<dbReference type="EC" id="2.7.8.7" evidence="8"/>
<evidence type="ECO:0000256" key="6">
    <source>
        <dbReference type="ARBA" id="ARBA00023098"/>
    </source>
</evidence>
<keyword evidence="1 8" id="KW-0444">Lipid biosynthesis</keyword>
<comment type="subcellular location">
    <subcellularLocation>
        <location evidence="8">Cytoplasm</location>
    </subcellularLocation>
</comment>
<dbReference type="GO" id="GO:0000287">
    <property type="term" value="F:magnesium ion binding"/>
    <property type="evidence" value="ECO:0007669"/>
    <property type="project" value="UniProtKB-UniRule"/>
</dbReference>
<feature type="binding site" evidence="8">
    <location>
        <position position="58"/>
    </location>
    <ligand>
        <name>Mg(2+)</name>
        <dbReference type="ChEBI" id="CHEBI:18420"/>
    </ligand>
</feature>
<evidence type="ECO:0000313" key="12">
    <source>
        <dbReference type="Proteomes" id="UP000199271"/>
    </source>
</evidence>
<evidence type="ECO:0000313" key="11">
    <source>
        <dbReference type="EMBL" id="MBZ5962539.1"/>
    </source>
</evidence>
<comment type="caution">
    <text evidence="11">The sequence shown here is derived from an EMBL/GenBank/DDBJ whole genome shotgun (WGS) entry which is preliminary data.</text>
</comment>
<feature type="domain" description="4'-phosphopantetheinyl transferase" evidence="9">
    <location>
        <begin position="4"/>
        <end position="105"/>
    </location>
</feature>
<name>A0A9Q3SX91_9LACO</name>
<dbReference type="SUPFAM" id="SSF56214">
    <property type="entry name" value="4'-phosphopantetheinyl transferase"/>
    <property type="match status" value="1"/>
</dbReference>
<dbReference type="InterPro" id="IPR004568">
    <property type="entry name" value="Ppantetheine-prot_Trfase_dom"/>
</dbReference>
<dbReference type="Gene3D" id="3.90.470.20">
    <property type="entry name" value="4'-phosphopantetheinyl transferase domain"/>
    <property type="match status" value="1"/>
</dbReference>
<comment type="function">
    <text evidence="8">Transfers the 4'-phosphopantetheine moiety from coenzyme A to a Ser of acyl-carrier-protein.</text>
</comment>
<accession>A0A9Q3SX91</accession>
<keyword evidence="5 8" id="KW-0460">Magnesium</keyword>
<dbReference type="OMA" id="DERHYAV"/>
<reference evidence="11" key="2">
    <citation type="submission" date="2021-05" db="EMBL/GenBank/DDBJ databases">
        <title>Pangenome of Leuconostoc gelidum warrants species status for Leuconostoc gelidum subsp. gasicomitatum.</title>
        <authorList>
            <person name="Johansson P."/>
            <person name="Sade E."/>
            <person name="Hultman J."/>
            <person name="Auvinen P."/>
            <person name="Bjorkroth J."/>
        </authorList>
    </citation>
    <scope>NUCLEOTIDE SEQUENCE</scope>
    <source>
        <strain evidence="11">A.21.4</strain>
    </source>
</reference>
<dbReference type="InterPro" id="IPR037143">
    <property type="entry name" value="4-PPantetheinyl_Trfase_dom_sf"/>
</dbReference>
<comment type="catalytic activity">
    <reaction evidence="8">
        <text>apo-[ACP] + CoA = holo-[ACP] + adenosine 3',5'-bisphosphate + H(+)</text>
        <dbReference type="Rhea" id="RHEA:12068"/>
        <dbReference type="Rhea" id="RHEA-COMP:9685"/>
        <dbReference type="Rhea" id="RHEA-COMP:9690"/>
        <dbReference type="ChEBI" id="CHEBI:15378"/>
        <dbReference type="ChEBI" id="CHEBI:29999"/>
        <dbReference type="ChEBI" id="CHEBI:57287"/>
        <dbReference type="ChEBI" id="CHEBI:58343"/>
        <dbReference type="ChEBI" id="CHEBI:64479"/>
        <dbReference type="EC" id="2.7.8.7"/>
    </reaction>
</comment>
<evidence type="ECO:0000256" key="7">
    <source>
        <dbReference type="ARBA" id="ARBA00023160"/>
    </source>
</evidence>
<evidence type="ECO:0000256" key="1">
    <source>
        <dbReference type="ARBA" id="ARBA00022516"/>
    </source>
</evidence>
<dbReference type="EMBL" id="FBSY01000005">
    <property type="protein sequence ID" value="CUW07995.1"/>
    <property type="molecule type" value="Genomic_DNA"/>
</dbReference>
<dbReference type="Pfam" id="PF01648">
    <property type="entry name" value="ACPS"/>
    <property type="match status" value="1"/>
</dbReference>
<dbReference type="EMBL" id="JAHBFI010000011">
    <property type="protein sequence ID" value="MBZ5962539.1"/>
    <property type="molecule type" value="Genomic_DNA"/>
</dbReference>
<evidence type="ECO:0000256" key="3">
    <source>
        <dbReference type="ARBA" id="ARBA00022723"/>
    </source>
</evidence>
<evidence type="ECO:0000259" key="9">
    <source>
        <dbReference type="Pfam" id="PF01648"/>
    </source>
</evidence>
<gene>
    <name evidence="8 11" type="primary">acpS</name>
    <name evidence="10" type="ORF">C122C_0539</name>
    <name evidence="11" type="ORF">KIJ12_05140</name>
</gene>
<keyword evidence="6 8" id="KW-0443">Lipid metabolism</keyword>
<dbReference type="Proteomes" id="UP000199271">
    <property type="component" value="Unassembled WGS sequence"/>
</dbReference>
<keyword evidence="2 8" id="KW-0808">Transferase</keyword>
<evidence type="ECO:0000256" key="2">
    <source>
        <dbReference type="ARBA" id="ARBA00022679"/>
    </source>
</evidence>
<evidence type="ECO:0000313" key="10">
    <source>
        <dbReference type="EMBL" id="CUW07995.1"/>
    </source>
</evidence>
<reference evidence="10 12" key="1">
    <citation type="submission" date="2015-12" db="EMBL/GenBank/DDBJ databases">
        <authorList>
            <person name="Andreevskaya M."/>
        </authorList>
    </citation>
    <scope>NUCLEOTIDE SEQUENCE [LARGE SCALE GENOMIC DNA]</scope>
    <source>
        <strain evidence="10 12">C122c</strain>
    </source>
</reference>